<accession>A0A8S1QMZ3</accession>
<dbReference type="EMBL" id="CAJJDN010000113">
    <property type="protein sequence ID" value="CAD8117318.1"/>
    <property type="molecule type" value="Genomic_DNA"/>
</dbReference>
<evidence type="ECO:0000256" key="1">
    <source>
        <dbReference type="SAM" id="Phobius"/>
    </source>
</evidence>
<evidence type="ECO:0008006" key="4">
    <source>
        <dbReference type="Google" id="ProtNLM"/>
    </source>
</evidence>
<keyword evidence="3" id="KW-1185">Reference proteome</keyword>
<keyword evidence="1" id="KW-1133">Transmembrane helix</keyword>
<dbReference type="Proteomes" id="UP000692954">
    <property type="component" value="Unassembled WGS sequence"/>
</dbReference>
<feature type="transmembrane region" description="Helical" evidence="1">
    <location>
        <begin position="81"/>
        <end position="101"/>
    </location>
</feature>
<dbReference type="AlphaFoldDB" id="A0A8S1QMZ3"/>
<gene>
    <name evidence="2" type="ORF">PSON_ATCC_30995.1.T1130144</name>
</gene>
<name>A0A8S1QMZ3_9CILI</name>
<evidence type="ECO:0000313" key="3">
    <source>
        <dbReference type="Proteomes" id="UP000692954"/>
    </source>
</evidence>
<proteinExistence type="predicted"/>
<keyword evidence="1" id="KW-0472">Membrane</keyword>
<evidence type="ECO:0000313" key="2">
    <source>
        <dbReference type="EMBL" id="CAD8117318.1"/>
    </source>
</evidence>
<organism evidence="2 3">
    <name type="scientific">Paramecium sonneborni</name>
    <dbReference type="NCBI Taxonomy" id="65129"/>
    <lineage>
        <taxon>Eukaryota</taxon>
        <taxon>Sar</taxon>
        <taxon>Alveolata</taxon>
        <taxon>Ciliophora</taxon>
        <taxon>Intramacronucleata</taxon>
        <taxon>Oligohymenophorea</taxon>
        <taxon>Peniculida</taxon>
        <taxon>Parameciidae</taxon>
        <taxon>Paramecium</taxon>
    </lineage>
</organism>
<keyword evidence="1" id="KW-0812">Transmembrane</keyword>
<reference evidence="2" key="1">
    <citation type="submission" date="2021-01" db="EMBL/GenBank/DDBJ databases">
        <authorList>
            <consortium name="Genoscope - CEA"/>
            <person name="William W."/>
        </authorList>
    </citation>
    <scope>NUCLEOTIDE SEQUENCE</scope>
</reference>
<sequence length="166" mass="20065">MAYQKYSSIIQNTSFNTRETLFQSFLVFPQKYSLVLKIYAIEKHHYKLIYLIYLQENEDQQNMQLKVLIFKQQNSFQLQNAMYSIIFIIIINILNFLLKIFRLIMEINFKIFNNILQHHFLVETIIHSFTLLSIRSCSSNLDAIFRDRDIFYQDQFQAIQNLNSDR</sequence>
<comment type="caution">
    <text evidence="2">The sequence shown here is derived from an EMBL/GenBank/DDBJ whole genome shotgun (WGS) entry which is preliminary data.</text>
</comment>
<protein>
    <recommendedName>
        <fullName evidence="4">Transmembrane protein</fullName>
    </recommendedName>
</protein>